<evidence type="ECO:0000256" key="4">
    <source>
        <dbReference type="ARBA" id="ARBA00022553"/>
    </source>
</evidence>
<dbReference type="PRINTS" id="PR00344">
    <property type="entry name" value="BCTRLSENSOR"/>
</dbReference>
<comment type="subcellular location">
    <subcellularLocation>
        <location evidence="2">Membrane</location>
    </subcellularLocation>
</comment>
<evidence type="ECO:0000313" key="12">
    <source>
        <dbReference type="EMBL" id="GGF49636.1"/>
    </source>
</evidence>
<evidence type="ECO:0000313" key="13">
    <source>
        <dbReference type="Proteomes" id="UP000647339"/>
    </source>
</evidence>
<keyword evidence="8 10" id="KW-1133">Transmembrane helix</keyword>
<keyword evidence="9 10" id="KW-0472">Membrane</keyword>
<dbReference type="PANTHER" id="PTHR45436">
    <property type="entry name" value="SENSOR HISTIDINE KINASE YKOH"/>
    <property type="match status" value="1"/>
</dbReference>
<dbReference type="Proteomes" id="UP000647339">
    <property type="component" value="Unassembled WGS sequence"/>
</dbReference>
<keyword evidence="7 12" id="KW-0418">Kinase</keyword>
<reference evidence="13" key="1">
    <citation type="journal article" date="2019" name="Int. J. Syst. Evol. Microbiol.">
        <title>The Global Catalogue of Microorganisms (GCM) 10K type strain sequencing project: providing services to taxonomists for standard genome sequencing and annotation.</title>
        <authorList>
            <consortium name="The Broad Institute Genomics Platform"/>
            <consortium name="The Broad Institute Genome Sequencing Center for Infectious Disease"/>
            <person name="Wu L."/>
            <person name="Ma J."/>
        </authorList>
    </citation>
    <scope>NUCLEOTIDE SEQUENCE [LARGE SCALE GENOMIC DNA]</scope>
    <source>
        <strain evidence="13">CGMCC 1.15407</strain>
    </source>
</reference>
<evidence type="ECO:0000256" key="2">
    <source>
        <dbReference type="ARBA" id="ARBA00004370"/>
    </source>
</evidence>
<dbReference type="InterPro" id="IPR036097">
    <property type="entry name" value="HisK_dim/P_sf"/>
</dbReference>
<dbReference type="RefSeq" id="WP_137402334.1">
    <property type="nucleotide sequence ID" value="NZ_BMIU01000032.1"/>
</dbReference>
<accession>A0ABQ1VCX1</accession>
<dbReference type="InterPro" id="IPR003661">
    <property type="entry name" value="HisK_dim/P_dom"/>
</dbReference>
<dbReference type="EC" id="2.7.13.3" evidence="3"/>
<dbReference type="PANTHER" id="PTHR45436:SF5">
    <property type="entry name" value="SENSOR HISTIDINE KINASE TRCS"/>
    <property type="match status" value="1"/>
</dbReference>
<protein>
    <recommendedName>
        <fullName evidence="3">histidine kinase</fullName>
        <ecNumber evidence="3">2.7.13.3</ecNumber>
    </recommendedName>
</protein>
<dbReference type="InterPro" id="IPR005467">
    <property type="entry name" value="His_kinase_dom"/>
</dbReference>
<gene>
    <name evidence="12" type="ORF">GCM10011339_42790</name>
</gene>
<feature type="transmembrane region" description="Helical" evidence="10">
    <location>
        <begin position="158"/>
        <end position="177"/>
    </location>
</feature>
<evidence type="ECO:0000256" key="9">
    <source>
        <dbReference type="ARBA" id="ARBA00023136"/>
    </source>
</evidence>
<feature type="domain" description="Histidine kinase" evidence="11">
    <location>
        <begin position="240"/>
        <end position="454"/>
    </location>
</feature>
<dbReference type="Gene3D" id="3.30.565.10">
    <property type="entry name" value="Histidine kinase-like ATPase, C-terminal domain"/>
    <property type="match status" value="1"/>
</dbReference>
<dbReference type="Gene3D" id="6.10.340.10">
    <property type="match status" value="1"/>
</dbReference>
<dbReference type="InterPro" id="IPR003594">
    <property type="entry name" value="HATPase_dom"/>
</dbReference>
<evidence type="ECO:0000256" key="8">
    <source>
        <dbReference type="ARBA" id="ARBA00022989"/>
    </source>
</evidence>
<dbReference type="InterPro" id="IPR050428">
    <property type="entry name" value="TCS_sensor_his_kinase"/>
</dbReference>
<dbReference type="SMART" id="SM00387">
    <property type="entry name" value="HATPase_c"/>
    <property type="match status" value="1"/>
</dbReference>
<dbReference type="SUPFAM" id="SSF55874">
    <property type="entry name" value="ATPase domain of HSP90 chaperone/DNA topoisomerase II/histidine kinase"/>
    <property type="match status" value="1"/>
</dbReference>
<dbReference type="EMBL" id="BMIU01000032">
    <property type="protein sequence ID" value="GGF49636.1"/>
    <property type="molecule type" value="Genomic_DNA"/>
</dbReference>
<evidence type="ECO:0000256" key="5">
    <source>
        <dbReference type="ARBA" id="ARBA00022679"/>
    </source>
</evidence>
<dbReference type="Pfam" id="PF02518">
    <property type="entry name" value="HATPase_c"/>
    <property type="match status" value="1"/>
</dbReference>
<dbReference type="SUPFAM" id="SSF47384">
    <property type="entry name" value="Homodimeric domain of signal transducing histidine kinase"/>
    <property type="match status" value="1"/>
</dbReference>
<keyword evidence="4" id="KW-0597">Phosphoprotein</keyword>
<dbReference type="InterPro" id="IPR004358">
    <property type="entry name" value="Sig_transdc_His_kin-like_C"/>
</dbReference>
<evidence type="ECO:0000256" key="6">
    <source>
        <dbReference type="ARBA" id="ARBA00022692"/>
    </source>
</evidence>
<dbReference type="Gene3D" id="1.10.287.130">
    <property type="match status" value="1"/>
</dbReference>
<evidence type="ECO:0000256" key="10">
    <source>
        <dbReference type="SAM" id="Phobius"/>
    </source>
</evidence>
<evidence type="ECO:0000256" key="3">
    <source>
        <dbReference type="ARBA" id="ARBA00012438"/>
    </source>
</evidence>
<keyword evidence="13" id="KW-1185">Reference proteome</keyword>
<comment type="caution">
    <text evidence="12">The sequence shown here is derived from an EMBL/GenBank/DDBJ whole genome shotgun (WGS) entry which is preliminary data.</text>
</comment>
<comment type="catalytic activity">
    <reaction evidence="1">
        <text>ATP + protein L-histidine = ADP + protein N-phospho-L-histidine.</text>
        <dbReference type="EC" id="2.7.13.3"/>
    </reaction>
</comment>
<evidence type="ECO:0000256" key="7">
    <source>
        <dbReference type="ARBA" id="ARBA00022777"/>
    </source>
</evidence>
<evidence type="ECO:0000259" key="11">
    <source>
        <dbReference type="PROSITE" id="PS50109"/>
    </source>
</evidence>
<keyword evidence="6 10" id="KW-0812">Transmembrane</keyword>
<organism evidence="12 13">
    <name type="scientific">Echinicola rosea</name>
    <dbReference type="NCBI Taxonomy" id="1807691"/>
    <lineage>
        <taxon>Bacteria</taxon>
        <taxon>Pseudomonadati</taxon>
        <taxon>Bacteroidota</taxon>
        <taxon>Cytophagia</taxon>
        <taxon>Cytophagales</taxon>
        <taxon>Cyclobacteriaceae</taxon>
        <taxon>Echinicola</taxon>
    </lineage>
</organism>
<feature type="transmembrane region" description="Helical" evidence="10">
    <location>
        <begin position="7"/>
        <end position="30"/>
    </location>
</feature>
<dbReference type="GO" id="GO:0016301">
    <property type="term" value="F:kinase activity"/>
    <property type="evidence" value="ECO:0007669"/>
    <property type="project" value="UniProtKB-KW"/>
</dbReference>
<keyword evidence="5" id="KW-0808">Transferase</keyword>
<proteinExistence type="predicted"/>
<sequence length="454" mass="51768">MTIRNKILRYFSISIIPLLGVCLLMVYLVFDGYRQEEFRQRQQEKITSTLAYLSAYTEMDSEMLKSFNRTVIDSMLNEKLLIFDVDKSLVYRSLDDTQIGSVNMILGRLSPNTTEISLKEGDYEVLGMYFESGGKSYYGIYKAYDEFGYTKLYFLRNILLGTFIAISVLLFVMTFLLSKHIAAPIHQVAMAIQQYKIGAKSFRLDMKGGSREVEALINKFNELLDRIDLALMFQKNATHHISHELKTPLAVLVSNFEKMEQMEGDRELKDLLTKQKYTTMGIAEVINVLLEISKKDTGTGLEEKRLRVDELLFDLCEELSVIYPDFMFSIDFESSIESPETLVFSGSESLIRAALSNLLTNCIRYGHSGMANILVAVRQETLSIEFTNKGETLSKKEVKSLFKPYFRGVNSKGILGNGLGLALVKKIMEVYEGDITYSIPEKNTNKFTLHLPLR</sequence>
<dbReference type="InterPro" id="IPR036890">
    <property type="entry name" value="HATPase_C_sf"/>
</dbReference>
<dbReference type="PROSITE" id="PS50109">
    <property type="entry name" value="HIS_KIN"/>
    <property type="match status" value="1"/>
</dbReference>
<name>A0ABQ1VCX1_9BACT</name>
<evidence type="ECO:0000256" key="1">
    <source>
        <dbReference type="ARBA" id="ARBA00000085"/>
    </source>
</evidence>
<dbReference type="SMART" id="SM00388">
    <property type="entry name" value="HisKA"/>
    <property type="match status" value="1"/>
</dbReference>